<evidence type="ECO:0000313" key="2">
    <source>
        <dbReference type="Proteomes" id="UP000004088"/>
    </source>
</evidence>
<comment type="caution">
    <text evidence="1">The sequence shown here is derived from an EMBL/GenBank/DDBJ whole genome shotgun (WGS) entry which is preliminary data.</text>
</comment>
<gene>
    <name evidence="1" type="ORF">HMPREF9098_1978</name>
</gene>
<dbReference type="STRING" id="888741.HMPREF9098_1978"/>
<organism evidence="1 2">
    <name type="scientific">Kingella denitrificans ATCC 33394</name>
    <dbReference type="NCBI Taxonomy" id="888741"/>
    <lineage>
        <taxon>Bacteria</taxon>
        <taxon>Pseudomonadati</taxon>
        <taxon>Pseudomonadota</taxon>
        <taxon>Betaproteobacteria</taxon>
        <taxon>Neisseriales</taxon>
        <taxon>Neisseriaceae</taxon>
        <taxon>Kingella</taxon>
    </lineage>
</organism>
<proteinExistence type="predicted"/>
<dbReference type="Proteomes" id="UP000004088">
    <property type="component" value="Unassembled WGS sequence"/>
</dbReference>
<dbReference type="EMBL" id="AEWV01000040">
    <property type="protein sequence ID" value="EGC16608.1"/>
    <property type="molecule type" value="Genomic_DNA"/>
</dbReference>
<accession>F0F1J3</accession>
<name>F0F1J3_9NEIS</name>
<dbReference type="HOGENOM" id="CLU_3184715_0_0_4"/>
<evidence type="ECO:0000313" key="1">
    <source>
        <dbReference type="EMBL" id="EGC16608.1"/>
    </source>
</evidence>
<sequence length="46" mass="5201">MLRNALCVQAASGSDRDDVVLHGVILSVTQWVEENMKRALWRSLCE</sequence>
<protein>
    <submittedName>
        <fullName evidence="1">Uncharacterized protein</fullName>
    </submittedName>
</protein>
<keyword evidence="2" id="KW-1185">Reference proteome</keyword>
<reference evidence="1 2" key="1">
    <citation type="submission" date="2011-01" db="EMBL/GenBank/DDBJ databases">
        <authorList>
            <person name="Muzny D."/>
            <person name="Qin X."/>
            <person name="Deng J."/>
            <person name="Jiang H."/>
            <person name="Liu Y."/>
            <person name="Qu J."/>
            <person name="Song X.-Z."/>
            <person name="Zhang L."/>
            <person name="Thornton R."/>
            <person name="Coyle M."/>
            <person name="Francisco L."/>
            <person name="Jackson L."/>
            <person name="Javaid M."/>
            <person name="Korchina V."/>
            <person name="Kovar C."/>
            <person name="Mata R."/>
            <person name="Mathew T."/>
            <person name="Ngo R."/>
            <person name="Nguyen L."/>
            <person name="Nguyen N."/>
            <person name="Okwuonu G."/>
            <person name="Ongeri F."/>
            <person name="Pham C."/>
            <person name="Simmons D."/>
            <person name="Wilczek-Boney K."/>
            <person name="Hale W."/>
            <person name="Jakkamsetti A."/>
            <person name="Pham P."/>
            <person name="Ruth R."/>
            <person name="San Lucas F."/>
            <person name="Warren J."/>
            <person name="Zhang J."/>
            <person name="Zhao Z."/>
            <person name="Zhou C."/>
            <person name="Zhu D."/>
            <person name="Lee S."/>
            <person name="Bess C."/>
            <person name="Blankenburg K."/>
            <person name="Forbes L."/>
            <person name="Fu Q."/>
            <person name="Gubbala S."/>
            <person name="Hirani K."/>
            <person name="Jayaseelan J.C."/>
            <person name="Lara F."/>
            <person name="Munidasa M."/>
            <person name="Palculict T."/>
            <person name="Patil S."/>
            <person name="Pu L.-L."/>
            <person name="Saada N."/>
            <person name="Tang L."/>
            <person name="Weissenberger G."/>
            <person name="Zhu Y."/>
            <person name="Hemphill L."/>
            <person name="Shang Y."/>
            <person name="Youmans B."/>
            <person name="Ayvaz T."/>
            <person name="Ross M."/>
            <person name="Santibanez J."/>
            <person name="Aqrawi P."/>
            <person name="Gross S."/>
            <person name="Joshi V."/>
            <person name="Fowler G."/>
            <person name="Nazareth L."/>
            <person name="Reid J."/>
            <person name="Worley K."/>
            <person name="Petrosino J."/>
            <person name="Highlander S."/>
            <person name="Gibbs R."/>
        </authorList>
    </citation>
    <scope>NUCLEOTIDE SEQUENCE [LARGE SCALE GENOMIC DNA]</scope>
    <source>
        <strain evidence="1 2">ATCC 33394</strain>
    </source>
</reference>
<dbReference type="AlphaFoldDB" id="F0F1J3"/>